<sequence length="35" mass="4207">MKQHHPQSSLRAVLFHLTHRLWVVRQLVSASFLPW</sequence>
<dbReference type="EMBL" id="GBXM01061700">
    <property type="protein sequence ID" value="JAH46877.1"/>
    <property type="molecule type" value="Transcribed_RNA"/>
</dbReference>
<reference evidence="1" key="2">
    <citation type="journal article" date="2015" name="Fish Shellfish Immunol.">
        <title>Early steps in the European eel (Anguilla anguilla)-Vibrio vulnificus interaction in the gills: Role of the RtxA13 toxin.</title>
        <authorList>
            <person name="Callol A."/>
            <person name="Pajuelo D."/>
            <person name="Ebbesson L."/>
            <person name="Teles M."/>
            <person name="MacKenzie S."/>
            <person name="Amaro C."/>
        </authorList>
    </citation>
    <scope>NUCLEOTIDE SEQUENCE</scope>
</reference>
<dbReference type="AlphaFoldDB" id="A0A0E9T049"/>
<accession>A0A0E9T049</accession>
<evidence type="ECO:0000313" key="1">
    <source>
        <dbReference type="EMBL" id="JAH46877.1"/>
    </source>
</evidence>
<proteinExistence type="predicted"/>
<organism evidence="1">
    <name type="scientific">Anguilla anguilla</name>
    <name type="common">European freshwater eel</name>
    <name type="synonym">Muraena anguilla</name>
    <dbReference type="NCBI Taxonomy" id="7936"/>
    <lineage>
        <taxon>Eukaryota</taxon>
        <taxon>Metazoa</taxon>
        <taxon>Chordata</taxon>
        <taxon>Craniata</taxon>
        <taxon>Vertebrata</taxon>
        <taxon>Euteleostomi</taxon>
        <taxon>Actinopterygii</taxon>
        <taxon>Neopterygii</taxon>
        <taxon>Teleostei</taxon>
        <taxon>Anguilliformes</taxon>
        <taxon>Anguillidae</taxon>
        <taxon>Anguilla</taxon>
    </lineage>
</organism>
<reference evidence="1" key="1">
    <citation type="submission" date="2014-11" db="EMBL/GenBank/DDBJ databases">
        <authorList>
            <person name="Amaro Gonzalez C."/>
        </authorList>
    </citation>
    <scope>NUCLEOTIDE SEQUENCE</scope>
</reference>
<name>A0A0E9T049_ANGAN</name>
<protein>
    <submittedName>
        <fullName evidence="1">Uncharacterized protein</fullName>
    </submittedName>
</protein>